<dbReference type="AlphaFoldDB" id="A0AAW1SPI3"/>
<keyword evidence="2" id="KW-0238">DNA-binding</keyword>
<dbReference type="EMBL" id="JALJOV010001218">
    <property type="protein sequence ID" value="KAK9851880.1"/>
    <property type="molecule type" value="Genomic_DNA"/>
</dbReference>
<keyword evidence="8" id="KW-1185">Reference proteome</keyword>
<evidence type="ECO:0000256" key="3">
    <source>
        <dbReference type="ARBA" id="ARBA00023163"/>
    </source>
</evidence>
<proteinExistence type="predicted"/>
<keyword evidence="1" id="KW-0805">Transcription regulation</keyword>
<feature type="region of interest" description="Disordered" evidence="5">
    <location>
        <begin position="466"/>
        <end position="503"/>
    </location>
</feature>
<dbReference type="GO" id="GO:0005634">
    <property type="term" value="C:nucleus"/>
    <property type="evidence" value="ECO:0007669"/>
    <property type="project" value="TreeGrafter"/>
</dbReference>
<feature type="compositionally biased region" description="Low complexity" evidence="5">
    <location>
        <begin position="492"/>
        <end position="503"/>
    </location>
</feature>
<sequence>MSEAGAELLAGGLSPQGTLQGPSPELVGGAARLGKGAQQAPQAAQSSLAEPIPLSADAAALKAHWAQLRAQVNTLRPVERFAVVSIAYRRGFLRGEEEEEAASLRVGIVPRMPVAWLLLKPIRAGPHEAMVPLAVPLAADSSLPDYVVRADIYDNGMQHIWGQSDRFRMFFGGKSGHRGGGQYYKGEIVNVRQMQPSITSSLAQREAYDPWEALDVKWEMGGALEAEEGGCLRVSPWEIEADPETEARRLEELRKQEEASARAARALAKSRRLEGDGDEDSTSPYSGHPHSFFSAGDGATPGPEVMPDGSLRYASMPPILKAGQVAQAVLEHLRTHNKEQLKNLLMNWYRRAKGKYKVPIFAHQELDLHKVFWEVQDRGGYDHVTAHKLWKDVCRSLEVDLTGQTSASYNMRLNYEKCLLEFESYLASGQFAAELAAGSAPSSQSIGHSFAKPAVIVGAGGSSSSAGPARFSQGAGQPHAAPPSTFQPYPGPGASSPGAADADGASLSFTELLNLDGDAPTPAALGAPAAAPHPNFDPYAFPVPGGIVSQGRLAQHPAGAPLTHPPLVLPAPLPNQTTTFGHPGDASWLKLVPAPAAAGSNPVHQPRQAAPVVMLQPSGFGAHGGMTPTTLGYRLQARGASIVGCKVQRFWPVREGTDGDGSWWDAHISEYQTRKARHRLVYDRGTPDESFEFVDFRELADDEIRQHPSHPIFPPPSPEAPMVAIAAALQAGILPAELHRMVDTAANRPANVPKPRSMHVLNAQPRRRKRSKRIKVEVPREPNEDDSTGQDGPGGIRHSIHENGHTYRNGSLKVLLRSPTAAPTPRPSSAASARAESPAAASGPQPSEDTSAGDANLDGQRASLRIRLRGSHPRKRFGDESPRHGSQPAQSRPSLIQTAEKPPPYSGQRRESATPSESQPGGVKPEPGRLPDDGAQSGRPRQTRLKVKPLAVAE</sequence>
<keyword evidence="4" id="KW-0539">Nucleus</keyword>
<dbReference type="SMART" id="SM01014">
    <property type="entry name" value="ARID"/>
    <property type="match status" value="1"/>
</dbReference>
<dbReference type="PROSITE" id="PS51011">
    <property type="entry name" value="ARID"/>
    <property type="match status" value="1"/>
</dbReference>
<dbReference type="SUPFAM" id="SSF46774">
    <property type="entry name" value="ARID-like"/>
    <property type="match status" value="1"/>
</dbReference>
<evidence type="ECO:0000256" key="4">
    <source>
        <dbReference type="ARBA" id="ARBA00023242"/>
    </source>
</evidence>
<organism evidence="7 8">
    <name type="scientific">Apatococcus fuscideae</name>
    <dbReference type="NCBI Taxonomy" id="2026836"/>
    <lineage>
        <taxon>Eukaryota</taxon>
        <taxon>Viridiplantae</taxon>
        <taxon>Chlorophyta</taxon>
        <taxon>core chlorophytes</taxon>
        <taxon>Trebouxiophyceae</taxon>
        <taxon>Chlorellales</taxon>
        <taxon>Chlorellaceae</taxon>
        <taxon>Apatococcus</taxon>
    </lineage>
</organism>
<gene>
    <name evidence="7" type="ORF">WJX84_003835</name>
</gene>
<dbReference type="CDD" id="cd20404">
    <property type="entry name" value="Tudor_Agenet_AtEML-like"/>
    <property type="match status" value="1"/>
</dbReference>
<evidence type="ECO:0000256" key="2">
    <source>
        <dbReference type="ARBA" id="ARBA00023125"/>
    </source>
</evidence>
<dbReference type="SMART" id="SM00501">
    <property type="entry name" value="BRIGHT"/>
    <property type="match status" value="1"/>
</dbReference>
<feature type="region of interest" description="Disordered" evidence="5">
    <location>
        <begin position="818"/>
        <end position="954"/>
    </location>
</feature>
<feature type="compositionally biased region" description="Basic residues" evidence="5">
    <location>
        <begin position="864"/>
        <end position="875"/>
    </location>
</feature>
<dbReference type="Gene3D" id="1.10.150.60">
    <property type="entry name" value="ARID DNA-binding domain"/>
    <property type="match status" value="1"/>
</dbReference>
<feature type="domain" description="ARID" evidence="6">
    <location>
        <begin position="334"/>
        <end position="427"/>
    </location>
</feature>
<dbReference type="Proteomes" id="UP001485043">
    <property type="component" value="Unassembled WGS sequence"/>
</dbReference>
<reference evidence="7 8" key="1">
    <citation type="journal article" date="2024" name="Nat. Commun.">
        <title>Phylogenomics reveals the evolutionary origins of lichenization in chlorophyte algae.</title>
        <authorList>
            <person name="Puginier C."/>
            <person name="Libourel C."/>
            <person name="Otte J."/>
            <person name="Skaloud P."/>
            <person name="Haon M."/>
            <person name="Grisel S."/>
            <person name="Petersen M."/>
            <person name="Berrin J.G."/>
            <person name="Delaux P.M."/>
            <person name="Dal Grande F."/>
            <person name="Keller J."/>
        </authorList>
    </citation>
    <scope>NUCLEOTIDE SEQUENCE [LARGE SCALE GENOMIC DNA]</scope>
    <source>
        <strain evidence="7 8">SAG 2523</strain>
    </source>
</reference>
<dbReference type="PANTHER" id="PTHR15348">
    <property type="entry name" value="AT-RICH INTERACTIVE DOMAIN-CONTAINING PROTEIN ARID DOMAIN- CONTAINING PROTEIN DEAD RINGER PROTEIN B-CELL REGULATOR OF IGH TRANSCRIPTION BRIGHT"/>
    <property type="match status" value="1"/>
</dbReference>
<dbReference type="GO" id="GO:0006357">
    <property type="term" value="P:regulation of transcription by RNA polymerase II"/>
    <property type="evidence" value="ECO:0007669"/>
    <property type="project" value="InterPro"/>
</dbReference>
<evidence type="ECO:0000313" key="8">
    <source>
        <dbReference type="Proteomes" id="UP001485043"/>
    </source>
</evidence>
<evidence type="ECO:0000259" key="6">
    <source>
        <dbReference type="PROSITE" id="PS51011"/>
    </source>
</evidence>
<evidence type="ECO:0000256" key="5">
    <source>
        <dbReference type="SAM" id="MobiDB-lite"/>
    </source>
</evidence>
<protein>
    <recommendedName>
        <fullName evidence="6">ARID domain-containing protein</fullName>
    </recommendedName>
</protein>
<dbReference type="GO" id="GO:0003677">
    <property type="term" value="F:DNA binding"/>
    <property type="evidence" value="ECO:0007669"/>
    <property type="project" value="UniProtKB-KW"/>
</dbReference>
<feature type="compositionally biased region" description="Polar residues" evidence="5">
    <location>
        <begin position="887"/>
        <end position="897"/>
    </location>
</feature>
<dbReference type="Pfam" id="PF01388">
    <property type="entry name" value="ARID"/>
    <property type="match status" value="1"/>
</dbReference>
<comment type="caution">
    <text evidence="7">The sequence shown here is derived from an EMBL/GenBank/DDBJ whole genome shotgun (WGS) entry which is preliminary data.</text>
</comment>
<dbReference type="InterPro" id="IPR045147">
    <property type="entry name" value="ARI3A/B/C"/>
</dbReference>
<dbReference type="InterPro" id="IPR001606">
    <property type="entry name" value="ARID_dom"/>
</dbReference>
<dbReference type="PANTHER" id="PTHR15348:SF0">
    <property type="entry name" value="PROTEIN DEAD RINGER"/>
    <property type="match status" value="1"/>
</dbReference>
<name>A0AAW1SPI3_9CHLO</name>
<feature type="region of interest" description="Disordered" evidence="5">
    <location>
        <begin position="261"/>
        <end position="310"/>
    </location>
</feature>
<feature type="compositionally biased region" description="Low complexity" evidence="5">
    <location>
        <begin position="818"/>
        <end position="842"/>
    </location>
</feature>
<keyword evidence="3" id="KW-0804">Transcription</keyword>
<dbReference type="CDD" id="cd16100">
    <property type="entry name" value="ARID"/>
    <property type="match status" value="1"/>
</dbReference>
<feature type="region of interest" description="Disordered" evidence="5">
    <location>
        <begin position="747"/>
        <end position="804"/>
    </location>
</feature>
<evidence type="ECO:0000256" key="1">
    <source>
        <dbReference type="ARBA" id="ARBA00023015"/>
    </source>
</evidence>
<dbReference type="InterPro" id="IPR036431">
    <property type="entry name" value="ARID_dom_sf"/>
</dbReference>
<accession>A0AAW1SPI3</accession>
<feature type="region of interest" description="Disordered" evidence="5">
    <location>
        <begin position="1"/>
        <end position="48"/>
    </location>
</feature>
<evidence type="ECO:0000313" key="7">
    <source>
        <dbReference type="EMBL" id="KAK9851880.1"/>
    </source>
</evidence>